<sequence>MILSKITGVWQKLTWSWRPESNREAGSGIVANFLLHWFPNRISLRSLAFPASFYLGTITFVVFLVLTVTGVILMFLYVPSVERAYWSLKDLDHAVSFGWLLRRLHRISAHLMVALVFLHMFRVFLTGSYKAGEIVKSARPFNWVLGVTLLVLTLLLSFTGYLLPWDQLAFWAITVGTNIAAAVPYVGETIRQFLLGGTIIGQPTLIRFYVLHCALLPLVLFGVAAWHMWRIRKDGGLAIVEQDRQEALAREPQAPKKSKTYSVLGIASGTTVQVNDPTTLNEENSVPSTPFLTVRILLVTLLTVAVSIGLSLVVHAPLEAAANPEVTPNPAKAPWYFLGLQEMVGYSALMGGVIVPTIVILGLMLIPFLDREQKGIGFWFTDGPGRKWGVFGFVYGLVTTCGCLAMALLAPMRSIFPTIESQFFFDLVNPATFLLLLFAGMYFVVLKKTASTRYAAIATFCAFIIAFVILTYTGTALRGPNWDFFWPWQAWPVHPTAL</sequence>
<feature type="transmembrane region" description="Helical" evidence="10">
    <location>
        <begin position="388"/>
        <end position="411"/>
    </location>
</feature>
<reference evidence="12 13" key="1">
    <citation type="submission" date="2020-08" db="EMBL/GenBank/DDBJ databases">
        <title>Acidobacteriota in marine sediments use diverse sulfur dissimilation pathways.</title>
        <authorList>
            <person name="Wasmund K."/>
        </authorList>
    </citation>
    <scope>NUCLEOTIDE SEQUENCE [LARGE SCALE GENOMIC DNA]</scope>
    <source>
        <strain evidence="12">MAG AM3-A</strain>
    </source>
</reference>
<evidence type="ECO:0000256" key="1">
    <source>
        <dbReference type="ARBA" id="ARBA00004141"/>
    </source>
</evidence>
<comment type="caution">
    <text evidence="12">The sequence shown here is derived from an EMBL/GenBank/DDBJ whole genome shotgun (WGS) entry which is preliminary data.</text>
</comment>
<comment type="subcellular location">
    <subcellularLocation>
        <location evidence="1">Membrane</location>
        <topology evidence="1">Multi-pass membrane protein</topology>
    </subcellularLocation>
</comment>
<dbReference type="AlphaFoldDB" id="A0A8J6Y6J5"/>
<dbReference type="Gene3D" id="1.20.810.10">
    <property type="entry name" value="Cytochrome Bc1 Complex, Chain C"/>
    <property type="match status" value="1"/>
</dbReference>
<keyword evidence="2" id="KW-0813">Transport</keyword>
<evidence type="ECO:0000256" key="9">
    <source>
        <dbReference type="ARBA" id="ARBA00023136"/>
    </source>
</evidence>
<evidence type="ECO:0000256" key="6">
    <source>
        <dbReference type="ARBA" id="ARBA00022982"/>
    </source>
</evidence>
<dbReference type="SUPFAM" id="SSF81342">
    <property type="entry name" value="Transmembrane di-heme cytochromes"/>
    <property type="match status" value="1"/>
</dbReference>
<keyword evidence="6" id="KW-0249">Electron transport</keyword>
<dbReference type="GO" id="GO:0016020">
    <property type="term" value="C:membrane"/>
    <property type="evidence" value="ECO:0007669"/>
    <property type="project" value="UniProtKB-SubCell"/>
</dbReference>
<feature type="transmembrane region" description="Helical" evidence="10">
    <location>
        <begin position="292"/>
        <end position="314"/>
    </location>
</feature>
<protein>
    <submittedName>
        <fullName evidence="12">Cytochrome b N-terminal domain-containing protein</fullName>
    </submittedName>
</protein>
<dbReference type="PANTHER" id="PTHR19271:SF16">
    <property type="entry name" value="CYTOCHROME B"/>
    <property type="match status" value="1"/>
</dbReference>
<feature type="transmembrane region" description="Helical" evidence="10">
    <location>
        <begin position="451"/>
        <end position="472"/>
    </location>
</feature>
<keyword evidence="9 10" id="KW-0472">Membrane</keyword>
<dbReference type="PANTHER" id="PTHR19271">
    <property type="entry name" value="CYTOCHROME B"/>
    <property type="match status" value="1"/>
</dbReference>
<dbReference type="SUPFAM" id="SSF81648">
    <property type="entry name" value="a domain/subunit of cytochrome bc1 complex (Ubiquinol-cytochrome c reductase)"/>
    <property type="match status" value="1"/>
</dbReference>
<accession>A0A8J6Y6J5</accession>
<keyword evidence="7 10" id="KW-1133">Transmembrane helix</keyword>
<dbReference type="InterPro" id="IPR036150">
    <property type="entry name" value="Cyt_b/b6_C_sf"/>
</dbReference>
<evidence type="ECO:0000256" key="2">
    <source>
        <dbReference type="ARBA" id="ARBA00022448"/>
    </source>
</evidence>
<proteinExistence type="predicted"/>
<feature type="transmembrane region" description="Helical" evidence="10">
    <location>
        <begin position="53"/>
        <end position="78"/>
    </location>
</feature>
<gene>
    <name evidence="12" type="ORF">IFJ97_03855</name>
</gene>
<feature type="transmembrane region" description="Helical" evidence="10">
    <location>
        <begin position="141"/>
        <end position="162"/>
    </location>
</feature>
<evidence type="ECO:0000256" key="10">
    <source>
        <dbReference type="SAM" id="Phobius"/>
    </source>
</evidence>
<dbReference type="GO" id="GO:0022904">
    <property type="term" value="P:respiratory electron transport chain"/>
    <property type="evidence" value="ECO:0007669"/>
    <property type="project" value="InterPro"/>
</dbReference>
<dbReference type="PROSITE" id="PS51002">
    <property type="entry name" value="CYTB_NTER"/>
    <property type="match status" value="1"/>
</dbReference>
<feature type="transmembrane region" description="Helical" evidence="10">
    <location>
        <begin position="107"/>
        <end position="129"/>
    </location>
</feature>
<dbReference type="InterPro" id="IPR005797">
    <property type="entry name" value="Cyt_b/b6_N"/>
</dbReference>
<evidence type="ECO:0000313" key="12">
    <source>
        <dbReference type="EMBL" id="MBD3870474.1"/>
    </source>
</evidence>
<dbReference type="EMBL" id="JACXWA010000062">
    <property type="protein sequence ID" value="MBD3870474.1"/>
    <property type="molecule type" value="Genomic_DNA"/>
</dbReference>
<keyword evidence="4 10" id="KW-0812">Transmembrane</keyword>
<feature type="domain" description="Cytochrome b/b6 N-terminal region profile" evidence="11">
    <location>
        <begin position="14"/>
        <end position="240"/>
    </location>
</feature>
<evidence type="ECO:0000256" key="8">
    <source>
        <dbReference type="ARBA" id="ARBA00023004"/>
    </source>
</evidence>
<dbReference type="Pfam" id="PF00033">
    <property type="entry name" value="Cytochrome_B"/>
    <property type="match status" value="1"/>
</dbReference>
<dbReference type="Proteomes" id="UP000598633">
    <property type="component" value="Unassembled WGS sequence"/>
</dbReference>
<feature type="transmembrane region" description="Helical" evidence="10">
    <location>
        <begin position="344"/>
        <end position="368"/>
    </location>
</feature>
<dbReference type="InterPro" id="IPR005798">
    <property type="entry name" value="Cyt_b/b6_C"/>
</dbReference>
<dbReference type="Pfam" id="PF00032">
    <property type="entry name" value="Cytochrom_B_C"/>
    <property type="match status" value="1"/>
</dbReference>
<keyword evidence="8" id="KW-0408">Iron</keyword>
<feature type="transmembrane region" description="Helical" evidence="10">
    <location>
        <begin position="208"/>
        <end position="229"/>
    </location>
</feature>
<organism evidence="12 13">
    <name type="scientific">Candidatus Sulfomarinibacter kjeldsenii</name>
    <dbReference type="NCBI Taxonomy" id="2885994"/>
    <lineage>
        <taxon>Bacteria</taxon>
        <taxon>Pseudomonadati</taxon>
        <taxon>Acidobacteriota</taxon>
        <taxon>Thermoanaerobaculia</taxon>
        <taxon>Thermoanaerobaculales</taxon>
        <taxon>Candidatus Sulfomarinibacteraceae</taxon>
        <taxon>Candidatus Sulfomarinibacter</taxon>
    </lineage>
</organism>
<evidence type="ECO:0000313" key="13">
    <source>
        <dbReference type="Proteomes" id="UP000598633"/>
    </source>
</evidence>
<dbReference type="GO" id="GO:0009055">
    <property type="term" value="F:electron transfer activity"/>
    <property type="evidence" value="ECO:0007669"/>
    <property type="project" value="InterPro"/>
</dbReference>
<evidence type="ECO:0000256" key="3">
    <source>
        <dbReference type="ARBA" id="ARBA00022617"/>
    </source>
</evidence>
<dbReference type="InterPro" id="IPR016174">
    <property type="entry name" value="Di-haem_cyt_TM"/>
</dbReference>
<dbReference type="GO" id="GO:0016491">
    <property type="term" value="F:oxidoreductase activity"/>
    <property type="evidence" value="ECO:0007669"/>
    <property type="project" value="InterPro"/>
</dbReference>
<evidence type="ECO:0000256" key="7">
    <source>
        <dbReference type="ARBA" id="ARBA00022989"/>
    </source>
</evidence>
<dbReference type="GO" id="GO:0046872">
    <property type="term" value="F:metal ion binding"/>
    <property type="evidence" value="ECO:0007669"/>
    <property type="project" value="UniProtKB-KW"/>
</dbReference>
<keyword evidence="5" id="KW-0479">Metal-binding</keyword>
<evidence type="ECO:0000256" key="5">
    <source>
        <dbReference type="ARBA" id="ARBA00022723"/>
    </source>
</evidence>
<dbReference type="InterPro" id="IPR027387">
    <property type="entry name" value="Cytb/b6-like_sf"/>
</dbReference>
<keyword evidence="3" id="KW-0349">Heme</keyword>
<name>A0A8J6Y6J5_9BACT</name>
<feature type="transmembrane region" description="Helical" evidence="10">
    <location>
        <begin position="168"/>
        <end position="187"/>
    </location>
</feature>
<feature type="transmembrane region" description="Helical" evidence="10">
    <location>
        <begin position="423"/>
        <end position="445"/>
    </location>
</feature>
<evidence type="ECO:0000259" key="11">
    <source>
        <dbReference type="PROSITE" id="PS51002"/>
    </source>
</evidence>
<evidence type="ECO:0000256" key="4">
    <source>
        <dbReference type="ARBA" id="ARBA00022692"/>
    </source>
</evidence>